<name>A0ABW1WAK7_9BACL</name>
<dbReference type="InterPro" id="IPR010368">
    <property type="entry name" value="Com_YlbF"/>
</dbReference>
<dbReference type="InterPro" id="IPR052767">
    <property type="entry name" value="Bact_com_dev_regulator"/>
</dbReference>
<accession>A0ABW1WAK7</accession>
<proteinExistence type="predicted"/>
<dbReference type="PANTHER" id="PTHR38448:SF2">
    <property type="entry name" value="REGULATORY PROTEIN YLBF"/>
    <property type="match status" value="1"/>
</dbReference>
<evidence type="ECO:0000313" key="1">
    <source>
        <dbReference type="EMBL" id="MFC6385591.1"/>
    </source>
</evidence>
<organism evidence="1 2">
    <name type="scientific">Sporolactobacillus kofuensis</name>
    <dbReference type="NCBI Taxonomy" id="269672"/>
    <lineage>
        <taxon>Bacteria</taxon>
        <taxon>Bacillati</taxon>
        <taxon>Bacillota</taxon>
        <taxon>Bacilli</taxon>
        <taxon>Bacillales</taxon>
        <taxon>Sporolactobacillaceae</taxon>
        <taxon>Sporolactobacillus</taxon>
    </lineage>
</organism>
<keyword evidence="2" id="KW-1185">Reference proteome</keyword>
<sequence>MIATLENASLLDEADELASMVIQSEIYAEYMLSKQRFEQDKEAQRLVGIFLKVREKYDEVQRFGRYHPDYKPVIKEMMESKRELDTYPLIADYKKSEKRLSDLLGELSMVLAHSVSESIKVPTGDPFYDRSCGTGCGSGGKCGCHTK</sequence>
<dbReference type="InterPro" id="IPR023378">
    <property type="entry name" value="YheA/YmcA-like_dom_sf"/>
</dbReference>
<dbReference type="PANTHER" id="PTHR38448">
    <property type="entry name" value="REGULATORY PROTEIN YLBF-RELATED"/>
    <property type="match status" value="1"/>
</dbReference>
<protein>
    <submittedName>
        <fullName evidence="1">YlbF family regulator</fullName>
    </submittedName>
</protein>
<evidence type="ECO:0000313" key="2">
    <source>
        <dbReference type="Proteomes" id="UP001596267"/>
    </source>
</evidence>
<dbReference type="RefSeq" id="WP_253051951.1">
    <property type="nucleotide sequence ID" value="NZ_JAMXWN010000001.1"/>
</dbReference>
<comment type="caution">
    <text evidence="1">The sequence shown here is derived from an EMBL/GenBank/DDBJ whole genome shotgun (WGS) entry which is preliminary data.</text>
</comment>
<reference evidence="2" key="1">
    <citation type="journal article" date="2019" name="Int. J. Syst. Evol. Microbiol.">
        <title>The Global Catalogue of Microorganisms (GCM) 10K type strain sequencing project: providing services to taxonomists for standard genome sequencing and annotation.</title>
        <authorList>
            <consortium name="The Broad Institute Genomics Platform"/>
            <consortium name="The Broad Institute Genome Sequencing Center for Infectious Disease"/>
            <person name="Wu L."/>
            <person name="Ma J."/>
        </authorList>
    </citation>
    <scope>NUCLEOTIDE SEQUENCE [LARGE SCALE GENOMIC DNA]</scope>
    <source>
        <strain evidence="2">CCUG 42001</strain>
    </source>
</reference>
<dbReference type="Pfam" id="PF06133">
    <property type="entry name" value="Com_YlbF"/>
    <property type="match status" value="1"/>
</dbReference>
<dbReference type="EMBL" id="JBHSTQ010000002">
    <property type="protein sequence ID" value="MFC6385591.1"/>
    <property type="molecule type" value="Genomic_DNA"/>
</dbReference>
<dbReference type="SUPFAM" id="SSF158622">
    <property type="entry name" value="YheA/YmcA-like"/>
    <property type="match status" value="1"/>
</dbReference>
<dbReference type="Gene3D" id="1.20.1500.10">
    <property type="entry name" value="YheA/YmcA-like"/>
    <property type="match status" value="1"/>
</dbReference>
<gene>
    <name evidence="1" type="ORF">ACFP7A_03160</name>
</gene>
<dbReference type="Proteomes" id="UP001596267">
    <property type="component" value="Unassembled WGS sequence"/>
</dbReference>